<accession>A0A0A9HMI7</accession>
<dbReference type="EMBL" id="GBRH01161830">
    <property type="protein sequence ID" value="JAE36066.1"/>
    <property type="molecule type" value="Transcribed_RNA"/>
</dbReference>
<dbReference type="AlphaFoldDB" id="A0A0A9HMI7"/>
<protein>
    <submittedName>
        <fullName evidence="1">Uncharacterized protein</fullName>
    </submittedName>
</protein>
<reference evidence="1" key="1">
    <citation type="submission" date="2014-09" db="EMBL/GenBank/DDBJ databases">
        <authorList>
            <person name="Magalhaes I.L.F."/>
            <person name="Oliveira U."/>
            <person name="Santos F.R."/>
            <person name="Vidigal T.H.D.A."/>
            <person name="Brescovit A.D."/>
            <person name="Santos A.J."/>
        </authorList>
    </citation>
    <scope>NUCLEOTIDE SEQUENCE</scope>
    <source>
        <tissue evidence="1">Shoot tissue taken approximately 20 cm above the soil surface</tissue>
    </source>
</reference>
<sequence length="38" mass="4400">MLLRHVGNILFNSVFIITVAVQWNELAVYDLDLNSYFA</sequence>
<evidence type="ECO:0000313" key="1">
    <source>
        <dbReference type="EMBL" id="JAE36066.1"/>
    </source>
</evidence>
<organism evidence="1">
    <name type="scientific">Arundo donax</name>
    <name type="common">Giant reed</name>
    <name type="synonym">Donax arundinaceus</name>
    <dbReference type="NCBI Taxonomy" id="35708"/>
    <lineage>
        <taxon>Eukaryota</taxon>
        <taxon>Viridiplantae</taxon>
        <taxon>Streptophyta</taxon>
        <taxon>Embryophyta</taxon>
        <taxon>Tracheophyta</taxon>
        <taxon>Spermatophyta</taxon>
        <taxon>Magnoliopsida</taxon>
        <taxon>Liliopsida</taxon>
        <taxon>Poales</taxon>
        <taxon>Poaceae</taxon>
        <taxon>PACMAD clade</taxon>
        <taxon>Arundinoideae</taxon>
        <taxon>Arundineae</taxon>
        <taxon>Arundo</taxon>
    </lineage>
</organism>
<reference evidence="1" key="2">
    <citation type="journal article" date="2015" name="Data Brief">
        <title>Shoot transcriptome of the giant reed, Arundo donax.</title>
        <authorList>
            <person name="Barrero R.A."/>
            <person name="Guerrero F.D."/>
            <person name="Moolhuijzen P."/>
            <person name="Goolsby J.A."/>
            <person name="Tidwell J."/>
            <person name="Bellgard S.E."/>
            <person name="Bellgard M.I."/>
        </authorList>
    </citation>
    <scope>NUCLEOTIDE SEQUENCE</scope>
    <source>
        <tissue evidence="1">Shoot tissue taken approximately 20 cm above the soil surface</tissue>
    </source>
</reference>
<proteinExistence type="predicted"/>
<name>A0A0A9HMI7_ARUDO</name>